<name>A0ABM9N5U5_9LACO</name>
<gene>
    <name evidence="2" type="ORF">R54876_GBNLAHCA_01158</name>
</gene>
<keyword evidence="3" id="KW-1185">Reference proteome</keyword>
<evidence type="ECO:0000313" key="3">
    <source>
        <dbReference type="Proteomes" id="UP001314241"/>
    </source>
</evidence>
<protein>
    <recommendedName>
        <fullName evidence="4">DUF3290 domain-containing protein</fullName>
    </recommendedName>
</protein>
<evidence type="ECO:0000256" key="1">
    <source>
        <dbReference type="SAM" id="Phobius"/>
    </source>
</evidence>
<keyword evidence="1" id="KW-0812">Transmembrane</keyword>
<reference evidence="2 3" key="1">
    <citation type="submission" date="2024-01" db="EMBL/GenBank/DDBJ databases">
        <authorList>
            <person name="Botero Cardona J."/>
        </authorList>
    </citation>
    <scope>NUCLEOTIDE SEQUENCE [LARGE SCALE GENOMIC DNA]</scope>
    <source>
        <strain evidence="2 3">LMG 33000</strain>
    </source>
</reference>
<dbReference type="RefSeq" id="WP_349642134.1">
    <property type="nucleotide sequence ID" value="NZ_CAWVOH010000002.1"/>
</dbReference>
<feature type="transmembrane region" description="Helical" evidence="1">
    <location>
        <begin position="19"/>
        <end position="38"/>
    </location>
</feature>
<feature type="transmembrane region" description="Helical" evidence="1">
    <location>
        <begin position="50"/>
        <end position="67"/>
    </location>
</feature>
<dbReference type="Proteomes" id="UP001314241">
    <property type="component" value="Unassembled WGS sequence"/>
</dbReference>
<proteinExistence type="predicted"/>
<evidence type="ECO:0000313" key="2">
    <source>
        <dbReference type="EMBL" id="CAK8054588.1"/>
    </source>
</evidence>
<accession>A0ABM9N5U5</accession>
<evidence type="ECO:0008006" key="4">
    <source>
        <dbReference type="Google" id="ProtNLM"/>
    </source>
</evidence>
<dbReference type="InterPro" id="IPR021707">
    <property type="entry name" value="DUF3290"/>
</dbReference>
<sequence>MTFYSAHYLSQQTSSADKINNVILVIFGLLIAVFLFEMVRNGMDTRYRDLLIMALLAFLFLAGMRYTDYQTNKAQTSSQTQMGAFAKNFAKEHKISPEKVAFNSTSLQDGTIIKEGNKFYQLSLSKDQKTYSVTQVYLINSSDVEVVK</sequence>
<keyword evidence="1" id="KW-1133">Transmembrane helix</keyword>
<comment type="caution">
    <text evidence="2">The sequence shown here is derived from an EMBL/GenBank/DDBJ whole genome shotgun (WGS) entry which is preliminary data.</text>
</comment>
<organism evidence="2 3">
    <name type="scientific">Eupransor demetentiae</name>
    <dbReference type="NCBI Taxonomy" id="3109584"/>
    <lineage>
        <taxon>Bacteria</taxon>
        <taxon>Bacillati</taxon>
        <taxon>Bacillota</taxon>
        <taxon>Bacilli</taxon>
        <taxon>Lactobacillales</taxon>
        <taxon>Lactobacillaceae</taxon>
        <taxon>Eupransor</taxon>
    </lineage>
</organism>
<dbReference type="EMBL" id="CAWVOH010000002">
    <property type="protein sequence ID" value="CAK8054588.1"/>
    <property type="molecule type" value="Genomic_DNA"/>
</dbReference>
<keyword evidence="1" id="KW-0472">Membrane</keyword>
<dbReference type="Pfam" id="PF11694">
    <property type="entry name" value="DUF3290"/>
    <property type="match status" value="1"/>
</dbReference>